<dbReference type="RefSeq" id="WP_051441192.1">
    <property type="nucleotide sequence ID" value="NZ_CP039691.1"/>
</dbReference>
<evidence type="ECO:0000313" key="4">
    <source>
        <dbReference type="EMBL" id="WHA42018.1"/>
    </source>
</evidence>
<evidence type="ECO:0000313" key="5">
    <source>
        <dbReference type="Proteomes" id="UP000298545"/>
    </source>
</evidence>
<feature type="transmembrane region" description="Helical" evidence="1">
    <location>
        <begin position="98"/>
        <end position="123"/>
    </location>
</feature>
<dbReference type="EMBL" id="CP124733">
    <property type="protein sequence ID" value="WHA42018.1"/>
    <property type="molecule type" value="Genomic_DNA"/>
</dbReference>
<protein>
    <submittedName>
        <fullName evidence="2">Uncharacterized protein</fullName>
    </submittedName>
</protein>
<dbReference type="AlphaFoldDB" id="A0A4D7DL11"/>
<evidence type="ECO:0000313" key="6">
    <source>
        <dbReference type="Proteomes" id="UP000826513"/>
    </source>
</evidence>
<dbReference type="KEGG" id="alf:CFBP5473_04950"/>
<accession>A0A4D7DL11</accession>
<keyword evidence="6" id="KW-1185">Reference proteome</keyword>
<gene>
    <name evidence="2" type="ORF">CFBP5473_04950</name>
    <name evidence="4" type="ORF">CFBP5477_005145</name>
    <name evidence="3" type="ORF">J5285_00455</name>
</gene>
<evidence type="ECO:0000256" key="1">
    <source>
        <dbReference type="SAM" id="Phobius"/>
    </source>
</evidence>
<dbReference type="Proteomes" id="UP000298664">
    <property type="component" value="Chromosome Circular"/>
</dbReference>
<dbReference type="EMBL" id="CP072167">
    <property type="protein sequence ID" value="QYA07241.1"/>
    <property type="molecule type" value="Genomic_DNA"/>
</dbReference>
<dbReference type="STRING" id="1367849.GCA_000518585_01442"/>
<reference evidence="2 5" key="1">
    <citation type="submission" date="2019-04" db="EMBL/GenBank/DDBJ databases">
        <title>Complete genome sequence of Agrobacterium larrymoorei CFBP5473.</title>
        <authorList>
            <person name="Haryono M."/>
            <person name="Chou L."/>
            <person name="Lin Y.-C."/>
            <person name="Lai E.-M."/>
            <person name="Kuo C.-H."/>
        </authorList>
    </citation>
    <scope>NUCLEOTIDE SEQUENCE [LARGE SCALE GENOMIC DNA]</scope>
    <source>
        <strain evidence="2 5">CFBP5473</strain>
    </source>
</reference>
<evidence type="ECO:0000313" key="3">
    <source>
        <dbReference type="EMBL" id="QYA07241.1"/>
    </source>
</evidence>
<dbReference type="Proteomes" id="UP000298545">
    <property type="component" value="Chromosome circular"/>
</dbReference>
<keyword evidence="1" id="KW-1133">Transmembrane helix</keyword>
<keyword evidence="1" id="KW-0472">Membrane</keyword>
<reference evidence="3 6" key="2">
    <citation type="submission" date="2021-03" db="EMBL/GenBank/DDBJ databases">
        <title>Rapid diversification of plasmids in a genus of pathogenic and nitrogen fixing bacteria.</title>
        <authorList>
            <person name="Weisberg A.J."/>
            <person name="Miller M."/>
            <person name="Ream W."/>
            <person name="Grunwald N.J."/>
            <person name="Chang J.H."/>
        </authorList>
    </citation>
    <scope>NUCLEOTIDE SEQUENCE [LARGE SCALE GENOMIC DNA]</scope>
    <source>
        <strain evidence="3 6">AF3.44</strain>
    </source>
</reference>
<feature type="transmembrane region" description="Helical" evidence="1">
    <location>
        <begin position="48"/>
        <end position="69"/>
    </location>
</feature>
<keyword evidence="1" id="KW-0812">Transmembrane</keyword>
<dbReference type="OrthoDB" id="8305053at2"/>
<reference evidence="4" key="3">
    <citation type="submission" date="2023-05" db="EMBL/GenBank/DDBJ databases">
        <title>Complete genome sequence of Agrobacterium larrymoorei CFBP5477.</title>
        <authorList>
            <person name="Yen H.-C."/>
            <person name="Chou L."/>
            <person name="Lin Y.-C."/>
            <person name="Lai E.-M."/>
            <person name="Kuo C.-H."/>
        </authorList>
    </citation>
    <scope>NUCLEOTIDE SEQUENCE</scope>
    <source>
        <strain evidence="4">CFBP5477</strain>
    </source>
</reference>
<dbReference type="Proteomes" id="UP000826513">
    <property type="component" value="Chromosome 1"/>
</dbReference>
<name>A0A4D7DL11_9HYPH</name>
<evidence type="ECO:0000313" key="2">
    <source>
        <dbReference type="EMBL" id="QCI97325.1"/>
    </source>
</evidence>
<organism evidence="2 5">
    <name type="scientific">Agrobacterium larrymoorei</name>
    <dbReference type="NCBI Taxonomy" id="160699"/>
    <lineage>
        <taxon>Bacteria</taxon>
        <taxon>Pseudomonadati</taxon>
        <taxon>Pseudomonadota</taxon>
        <taxon>Alphaproteobacteria</taxon>
        <taxon>Hyphomicrobiales</taxon>
        <taxon>Rhizobiaceae</taxon>
        <taxon>Rhizobium/Agrobacterium group</taxon>
        <taxon>Agrobacterium</taxon>
    </lineage>
</organism>
<dbReference type="EMBL" id="CP039691">
    <property type="protein sequence ID" value="QCI97325.1"/>
    <property type="molecule type" value="Genomic_DNA"/>
</dbReference>
<proteinExistence type="predicted"/>
<sequence>MIFVSCKEKIEGDILRYRQDFRRGGAQKASPDRPVRVSKQALKAQRMLFSLWMALAALMVIITMAAGLATSSHASEIVDPMTTSAIANAPISQASDRIFVIGLVVLGFATMAVGGIVLTLNSIRDSSVRNRRD</sequence>